<comment type="caution">
    <text evidence="2">The sequence shown here is derived from an EMBL/GenBank/DDBJ whole genome shotgun (WGS) entry which is preliminary data.</text>
</comment>
<keyword evidence="1" id="KW-0812">Transmembrane</keyword>
<keyword evidence="3" id="KW-1185">Reference proteome</keyword>
<accession>A0A4Z2FYS7</accession>
<evidence type="ECO:0000313" key="2">
    <source>
        <dbReference type="EMBL" id="TNN45863.1"/>
    </source>
</evidence>
<dbReference type="PROSITE" id="PS51257">
    <property type="entry name" value="PROKAR_LIPOPROTEIN"/>
    <property type="match status" value="1"/>
</dbReference>
<proteinExistence type="predicted"/>
<dbReference type="EMBL" id="SRLO01000820">
    <property type="protein sequence ID" value="TNN45863.1"/>
    <property type="molecule type" value="Genomic_DNA"/>
</dbReference>
<dbReference type="Proteomes" id="UP000314294">
    <property type="component" value="Unassembled WGS sequence"/>
</dbReference>
<feature type="transmembrane region" description="Helical" evidence="1">
    <location>
        <begin position="20"/>
        <end position="40"/>
    </location>
</feature>
<gene>
    <name evidence="2" type="ORF">EYF80_043951</name>
</gene>
<keyword evidence="1" id="KW-1133">Transmembrane helix</keyword>
<evidence type="ECO:0000313" key="3">
    <source>
        <dbReference type="Proteomes" id="UP000314294"/>
    </source>
</evidence>
<dbReference type="AlphaFoldDB" id="A0A4Z2FYS7"/>
<protein>
    <submittedName>
        <fullName evidence="2">Uncharacterized protein</fullName>
    </submittedName>
</protein>
<reference evidence="2 3" key="1">
    <citation type="submission" date="2019-03" db="EMBL/GenBank/DDBJ databases">
        <title>First draft genome of Liparis tanakae, snailfish: a comprehensive survey of snailfish specific genes.</title>
        <authorList>
            <person name="Kim W."/>
            <person name="Song I."/>
            <person name="Jeong J.-H."/>
            <person name="Kim D."/>
            <person name="Kim S."/>
            <person name="Ryu S."/>
            <person name="Song J.Y."/>
            <person name="Lee S.K."/>
        </authorList>
    </citation>
    <scope>NUCLEOTIDE SEQUENCE [LARGE SCALE GENOMIC DNA]</scope>
    <source>
        <tissue evidence="2">Muscle</tissue>
    </source>
</reference>
<keyword evidence="1" id="KW-0472">Membrane</keyword>
<evidence type="ECO:0000256" key="1">
    <source>
        <dbReference type="SAM" id="Phobius"/>
    </source>
</evidence>
<organism evidence="2 3">
    <name type="scientific">Liparis tanakae</name>
    <name type="common">Tanaka's snailfish</name>
    <dbReference type="NCBI Taxonomy" id="230148"/>
    <lineage>
        <taxon>Eukaryota</taxon>
        <taxon>Metazoa</taxon>
        <taxon>Chordata</taxon>
        <taxon>Craniata</taxon>
        <taxon>Vertebrata</taxon>
        <taxon>Euteleostomi</taxon>
        <taxon>Actinopterygii</taxon>
        <taxon>Neopterygii</taxon>
        <taxon>Teleostei</taxon>
        <taxon>Neoteleostei</taxon>
        <taxon>Acanthomorphata</taxon>
        <taxon>Eupercaria</taxon>
        <taxon>Perciformes</taxon>
        <taxon>Cottioidei</taxon>
        <taxon>Cottales</taxon>
        <taxon>Liparidae</taxon>
        <taxon>Liparis</taxon>
    </lineage>
</organism>
<sequence length="69" mass="7747">MGRVNLPAGDLLNGSKTQEFWATLAAVFAGCQSTVSWLWLQTERRDKGENDVSLLIFNLERQQGCGTWM</sequence>
<name>A0A4Z2FYS7_9TELE</name>